<organism evidence="1 2">
    <name type="scientific">Rickenella mellea</name>
    <dbReference type="NCBI Taxonomy" id="50990"/>
    <lineage>
        <taxon>Eukaryota</taxon>
        <taxon>Fungi</taxon>
        <taxon>Dikarya</taxon>
        <taxon>Basidiomycota</taxon>
        <taxon>Agaricomycotina</taxon>
        <taxon>Agaricomycetes</taxon>
        <taxon>Hymenochaetales</taxon>
        <taxon>Rickenellaceae</taxon>
        <taxon>Rickenella</taxon>
    </lineage>
</organism>
<dbReference type="Proteomes" id="UP000294933">
    <property type="component" value="Unassembled WGS sequence"/>
</dbReference>
<dbReference type="VEuPathDB" id="FungiDB:BD410DRAFT_716267"/>
<name>A0A4Y7QGR6_9AGAM</name>
<evidence type="ECO:0000313" key="2">
    <source>
        <dbReference type="Proteomes" id="UP000294933"/>
    </source>
</evidence>
<protein>
    <submittedName>
        <fullName evidence="1">Uncharacterized protein</fullName>
    </submittedName>
</protein>
<dbReference type="EMBL" id="ML170162">
    <property type="protein sequence ID" value="TDL26050.1"/>
    <property type="molecule type" value="Genomic_DNA"/>
</dbReference>
<dbReference type="OrthoDB" id="3227556at2759"/>
<accession>A0A4Y7QGR6</accession>
<keyword evidence="2" id="KW-1185">Reference proteome</keyword>
<reference evidence="1 2" key="1">
    <citation type="submission" date="2018-06" db="EMBL/GenBank/DDBJ databases">
        <title>A transcriptomic atlas of mushroom development highlights an independent origin of complex multicellularity.</title>
        <authorList>
            <consortium name="DOE Joint Genome Institute"/>
            <person name="Krizsan K."/>
            <person name="Almasi E."/>
            <person name="Merenyi Z."/>
            <person name="Sahu N."/>
            <person name="Viragh M."/>
            <person name="Koszo T."/>
            <person name="Mondo S."/>
            <person name="Kiss B."/>
            <person name="Balint B."/>
            <person name="Kues U."/>
            <person name="Barry K."/>
            <person name="Hegedus J.C."/>
            <person name="Henrissat B."/>
            <person name="Johnson J."/>
            <person name="Lipzen A."/>
            <person name="Ohm R."/>
            <person name="Nagy I."/>
            <person name="Pangilinan J."/>
            <person name="Yan J."/>
            <person name="Xiong Y."/>
            <person name="Grigoriev I.V."/>
            <person name="Hibbett D.S."/>
            <person name="Nagy L.G."/>
        </authorList>
    </citation>
    <scope>NUCLEOTIDE SEQUENCE [LARGE SCALE GENOMIC DNA]</scope>
    <source>
        <strain evidence="1 2">SZMC22713</strain>
    </source>
</reference>
<gene>
    <name evidence="1" type="ORF">BD410DRAFT_716267</name>
</gene>
<evidence type="ECO:0000313" key="1">
    <source>
        <dbReference type="EMBL" id="TDL26050.1"/>
    </source>
</evidence>
<proteinExistence type="predicted"/>
<sequence>MPSNATVLPLSDALRDLAILRASDINLSELSVQKGTRSHSDDATEGDEQRKLVAKSYEFVREARAAMRALHRGDVEKEGGKVDDIRTGLEEMLNGLET</sequence>
<dbReference type="AlphaFoldDB" id="A0A4Y7QGR6"/>